<proteinExistence type="inferred from homology"/>
<dbReference type="PANTHER" id="PTHR31088:SF6">
    <property type="entry name" value="PHAGE SHOCK PROTEIN A"/>
    <property type="match status" value="1"/>
</dbReference>
<dbReference type="Pfam" id="PF04012">
    <property type="entry name" value="PspA_IM30"/>
    <property type="match status" value="1"/>
</dbReference>
<sequence>MGSLFIRISDVISANINYMIDRVEDPERMIRQVILEMEDHIQRAEDSVIDAIASEKQLARELAHHRDKSEFWREKAEVALVADNEALAREALICKKEHDRTAKDLESAWKIAADTSKKLKSQLRDLKNKLTEARQKRSALVARLRAAQATQHMHKTQHHLQKGLNARDKFIRMEDKVTEIEARTEAIAELYDESSDLERQIDQLEIKTEVDKELEELRKKIGIKKC</sequence>
<reference evidence="3" key="1">
    <citation type="journal article" date="2021" name="Microb. Physiol.">
        <title>Proteogenomic Insights into the Physiology of Marine, Sulfate-Reducing, Filamentous Desulfonema limicola and Desulfonema magnum.</title>
        <authorList>
            <person name="Schnaars V."/>
            <person name="Wohlbrand L."/>
            <person name="Scheve S."/>
            <person name="Hinrichs C."/>
            <person name="Reinhardt R."/>
            <person name="Rabus R."/>
        </authorList>
    </citation>
    <scope>NUCLEOTIDE SEQUENCE</scope>
    <source>
        <strain evidence="3">4be13</strain>
    </source>
</reference>
<gene>
    <name evidence="3" type="ORF">dnm_088160</name>
</gene>
<comment type="similarity">
    <text evidence="1">Belongs to the PspA/Vipp/IM30 family.</text>
</comment>
<evidence type="ECO:0000313" key="3">
    <source>
        <dbReference type="EMBL" id="QTA92727.1"/>
    </source>
</evidence>
<feature type="coiled-coil region" evidence="2">
    <location>
        <begin position="180"/>
        <end position="207"/>
    </location>
</feature>
<dbReference type="KEGG" id="dmm:dnm_088160"/>
<dbReference type="InterPro" id="IPR007157">
    <property type="entry name" value="PspA_VIPP1"/>
</dbReference>
<dbReference type="Proteomes" id="UP000663722">
    <property type="component" value="Chromosome"/>
</dbReference>
<evidence type="ECO:0000256" key="2">
    <source>
        <dbReference type="SAM" id="Coils"/>
    </source>
</evidence>
<evidence type="ECO:0000313" key="4">
    <source>
        <dbReference type="Proteomes" id="UP000663722"/>
    </source>
</evidence>
<name>A0A975GT85_9BACT</name>
<evidence type="ECO:0000256" key="1">
    <source>
        <dbReference type="ARBA" id="ARBA00043985"/>
    </source>
</evidence>
<organism evidence="3 4">
    <name type="scientific">Desulfonema magnum</name>
    <dbReference type="NCBI Taxonomy" id="45655"/>
    <lineage>
        <taxon>Bacteria</taxon>
        <taxon>Pseudomonadati</taxon>
        <taxon>Thermodesulfobacteriota</taxon>
        <taxon>Desulfobacteria</taxon>
        <taxon>Desulfobacterales</taxon>
        <taxon>Desulfococcaceae</taxon>
        <taxon>Desulfonema</taxon>
    </lineage>
</organism>
<dbReference type="PANTHER" id="PTHR31088">
    <property type="entry name" value="MEMBRANE-ASSOCIATED PROTEIN VIPP1, CHLOROPLASTIC"/>
    <property type="match status" value="1"/>
</dbReference>
<protein>
    <submittedName>
        <fullName evidence="3">Phage shock protein A</fullName>
    </submittedName>
</protein>
<keyword evidence="2" id="KW-0175">Coiled coil</keyword>
<accession>A0A975GT85</accession>
<dbReference type="AlphaFoldDB" id="A0A975GT85"/>
<feature type="coiled-coil region" evidence="2">
    <location>
        <begin position="116"/>
        <end position="150"/>
    </location>
</feature>
<dbReference type="EMBL" id="CP061800">
    <property type="protein sequence ID" value="QTA92727.1"/>
    <property type="molecule type" value="Genomic_DNA"/>
</dbReference>
<dbReference type="RefSeq" id="WP_207679969.1">
    <property type="nucleotide sequence ID" value="NZ_CP061800.1"/>
</dbReference>
<keyword evidence="4" id="KW-1185">Reference proteome</keyword>